<evidence type="ECO:0000313" key="3">
    <source>
        <dbReference type="Proteomes" id="UP000500767"/>
    </source>
</evidence>
<dbReference type="EMBL" id="CP053708">
    <property type="protein sequence ID" value="QKE91357.1"/>
    <property type="molecule type" value="Genomic_DNA"/>
</dbReference>
<dbReference type="Proteomes" id="UP000500767">
    <property type="component" value="Chromosome"/>
</dbReference>
<name>A0A6M8HT39_9PROT</name>
<protein>
    <submittedName>
        <fullName evidence="2">GNAT family N-acetyltransferase</fullName>
    </submittedName>
</protein>
<dbReference type="GO" id="GO:0016747">
    <property type="term" value="F:acyltransferase activity, transferring groups other than amino-acyl groups"/>
    <property type="evidence" value="ECO:0007669"/>
    <property type="project" value="InterPro"/>
</dbReference>
<proteinExistence type="predicted"/>
<dbReference type="InterPro" id="IPR000182">
    <property type="entry name" value="GNAT_dom"/>
</dbReference>
<dbReference type="InterPro" id="IPR051531">
    <property type="entry name" value="N-acetyltransferase"/>
</dbReference>
<dbReference type="Gene3D" id="3.40.630.30">
    <property type="match status" value="1"/>
</dbReference>
<dbReference type="PANTHER" id="PTHR43792:SF1">
    <property type="entry name" value="N-ACETYLTRANSFERASE DOMAIN-CONTAINING PROTEIN"/>
    <property type="match status" value="1"/>
</dbReference>
<keyword evidence="2" id="KW-0808">Transferase</keyword>
<gene>
    <name evidence="2" type="ORF">HN018_16060</name>
</gene>
<dbReference type="PROSITE" id="PS51186">
    <property type="entry name" value="GNAT"/>
    <property type="match status" value="1"/>
</dbReference>
<dbReference type="AlphaFoldDB" id="A0A6M8HT39"/>
<reference evidence="2 3" key="1">
    <citation type="journal article" date="2014" name="World J. Microbiol. Biotechnol.">
        <title>Biodiversity and physiological characteristics of Antarctic and Arctic lichens-associated bacteria.</title>
        <authorList>
            <person name="Lee Y.M."/>
            <person name="Kim E.H."/>
            <person name="Lee H.K."/>
            <person name="Hong S.G."/>
        </authorList>
    </citation>
    <scope>NUCLEOTIDE SEQUENCE [LARGE SCALE GENOMIC DNA]</scope>
    <source>
        <strain evidence="2 3">PAMC 26569</strain>
    </source>
</reference>
<dbReference type="InterPro" id="IPR016181">
    <property type="entry name" value="Acyl_CoA_acyltransferase"/>
</dbReference>
<keyword evidence="3" id="KW-1185">Reference proteome</keyword>
<sequence length="175" mass="19113">MPMGRSVRTGRLVLAPVTWSDMDDMARLKGDAGAFGLMLGGVRRRAEVEAEMIEDLAFWARRGVGIFTVRENDQFVGMTGLHERPDARGLGLRFALFPAARGRGIAREAAAAALRFAHDAGEERIIAVARETNFASRTTLGGIGMTVFDRFERDGYRMLVYESVRAPGSGLHASP</sequence>
<organism evidence="2 3">
    <name type="scientific">Lichenicola cladoniae</name>
    <dbReference type="NCBI Taxonomy" id="1484109"/>
    <lineage>
        <taxon>Bacteria</taxon>
        <taxon>Pseudomonadati</taxon>
        <taxon>Pseudomonadota</taxon>
        <taxon>Alphaproteobacteria</taxon>
        <taxon>Acetobacterales</taxon>
        <taxon>Acetobacteraceae</taxon>
        <taxon>Lichenicola</taxon>
    </lineage>
</organism>
<evidence type="ECO:0000259" key="1">
    <source>
        <dbReference type="PROSITE" id="PS51186"/>
    </source>
</evidence>
<dbReference type="RefSeq" id="WP_171833119.1">
    <property type="nucleotide sequence ID" value="NZ_CP053708.1"/>
</dbReference>
<dbReference type="SUPFAM" id="SSF55729">
    <property type="entry name" value="Acyl-CoA N-acyltransferases (Nat)"/>
    <property type="match status" value="1"/>
</dbReference>
<evidence type="ECO:0000313" key="2">
    <source>
        <dbReference type="EMBL" id="QKE91357.1"/>
    </source>
</evidence>
<accession>A0A6M8HT39</accession>
<feature type="domain" description="N-acetyltransferase" evidence="1">
    <location>
        <begin position="12"/>
        <end position="167"/>
    </location>
</feature>
<dbReference type="PANTHER" id="PTHR43792">
    <property type="entry name" value="GNAT FAMILY, PUTATIVE (AFU_ORTHOLOGUE AFUA_3G00765)-RELATED-RELATED"/>
    <property type="match status" value="1"/>
</dbReference>
<dbReference type="KEGG" id="lck:HN018_16060"/>
<dbReference type="Pfam" id="PF13302">
    <property type="entry name" value="Acetyltransf_3"/>
    <property type="match status" value="1"/>
</dbReference>